<organism evidence="1 2">
    <name type="scientific">Xanthomonas theicola</name>
    <dbReference type="NCBI Taxonomy" id="56464"/>
    <lineage>
        <taxon>Bacteria</taxon>
        <taxon>Pseudomonadati</taxon>
        <taxon>Pseudomonadota</taxon>
        <taxon>Gammaproteobacteria</taxon>
        <taxon>Lysobacterales</taxon>
        <taxon>Lysobacteraceae</taxon>
        <taxon>Xanthomonas</taxon>
    </lineage>
</organism>
<reference evidence="1 2" key="1">
    <citation type="submission" date="2016-08" db="EMBL/GenBank/DDBJ databases">
        <title>Evolution of the type three secretion system and type three effector repertoires in Xanthomonas.</title>
        <authorList>
            <person name="Merda D."/>
            <person name="Briand M."/>
            <person name="Bosis E."/>
            <person name="Rousseau C."/>
            <person name="Portier P."/>
            <person name="Jacques M.-A."/>
            <person name="Fischer-Le Saux M."/>
        </authorList>
    </citation>
    <scope>NUCLEOTIDE SEQUENCE [LARGE SCALE GENOMIC DNA]</scope>
    <source>
        <strain evidence="1 2">CFBP 4691</strain>
    </source>
</reference>
<dbReference type="SUPFAM" id="SSF52402">
    <property type="entry name" value="Adenine nucleotide alpha hydrolases-like"/>
    <property type="match status" value="1"/>
</dbReference>
<protein>
    <recommendedName>
        <fullName evidence="3">NAD/GMP synthase domain-containing protein</fullName>
    </recommendedName>
</protein>
<name>A0A2S6ZKP2_9XANT</name>
<dbReference type="InterPro" id="IPR014729">
    <property type="entry name" value="Rossmann-like_a/b/a_fold"/>
</dbReference>
<evidence type="ECO:0000313" key="1">
    <source>
        <dbReference type="EMBL" id="PPT92852.1"/>
    </source>
</evidence>
<gene>
    <name evidence="1" type="ORF">XthCFBP4691_02435</name>
</gene>
<sequence length="381" mass="41657">MAGGTDSIVDVCRKYGIPTTQVSTYLCDPQGELTLFVKPYQPLGEYVGAAEVVMFPNRNIDYYALLGGGEVVRERPDASTWIRLRETSPGGAEGFVTEMLGPAQAQELVAAQVKEALELSGVRDAPLVIGVSGGGDSNALLGAIVKSGLVSRGNILPVMMLGIPDWDKGADRASAICAEQGLSLRLVQDEETARILGFTDPKRDWVTAFEQAFPGDDLEVLGVYGVRRVLESVALERGARQIVIGSNLEDCLSDVFYYLSAGKVPFPKPCGPMGKVDMLYPLWLTPKAIIDGCYPKYSRENYEARYPSRMYGRAYFYYLAQMMVDAYPGAAQDLLRGASKLSKDHFQELSHDEEFDTPTASPIPLDVRLKLRKLFGARLGT</sequence>
<proteinExistence type="predicted"/>
<dbReference type="AlphaFoldDB" id="A0A2S6ZKP2"/>
<dbReference type="RefSeq" id="WP_128418957.1">
    <property type="nucleotide sequence ID" value="NZ_CP049017.1"/>
</dbReference>
<keyword evidence="2" id="KW-1185">Reference proteome</keyword>
<evidence type="ECO:0008006" key="3">
    <source>
        <dbReference type="Google" id="ProtNLM"/>
    </source>
</evidence>
<dbReference type="OrthoDB" id="7066129at2"/>
<dbReference type="Gene3D" id="3.40.50.620">
    <property type="entry name" value="HUPs"/>
    <property type="match status" value="1"/>
</dbReference>
<dbReference type="EMBL" id="MIGX01000005">
    <property type="protein sequence ID" value="PPT92852.1"/>
    <property type="molecule type" value="Genomic_DNA"/>
</dbReference>
<dbReference type="Proteomes" id="UP000239898">
    <property type="component" value="Unassembled WGS sequence"/>
</dbReference>
<comment type="caution">
    <text evidence="1">The sequence shown here is derived from an EMBL/GenBank/DDBJ whole genome shotgun (WGS) entry which is preliminary data.</text>
</comment>
<evidence type="ECO:0000313" key="2">
    <source>
        <dbReference type="Proteomes" id="UP000239898"/>
    </source>
</evidence>
<accession>A0A2S6ZKP2</accession>